<evidence type="ECO:0000256" key="3">
    <source>
        <dbReference type="ARBA" id="ARBA00023098"/>
    </source>
</evidence>
<keyword evidence="2 4" id="KW-0442">Lipid degradation</keyword>
<feature type="short sequence motif" description="GXSXG" evidence="4">
    <location>
        <begin position="507"/>
        <end position="511"/>
    </location>
</feature>
<comment type="caution">
    <text evidence="7">The sequence shown here is derived from an EMBL/GenBank/DDBJ whole genome shotgun (WGS) entry which is preliminary data.</text>
</comment>
<protein>
    <recommendedName>
        <fullName evidence="6">PNPLA domain-containing protein</fullName>
    </recommendedName>
</protein>
<feature type="region of interest" description="Disordered" evidence="5">
    <location>
        <begin position="239"/>
        <end position="307"/>
    </location>
</feature>
<dbReference type="PROSITE" id="PS51635">
    <property type="entry name" value="PNPLA"/>
    <property type="match status" value="1"/>
</dbReference>
<dbReference type="Pfam" id="PF01734">
    <property type="entry name" value="Patatin"/>
    <property type="match status" value="1"/>
</dbReference>
<evidence type="ECO:0000256" key="1">
    <source>
        <dbReference type="ARBA" id="ARBA00022801"/>
    </source>
</evidence>
<organism evidence="7 8">
    <name type="scientific">Synaphobranchus kaupii</name>
    <name type="common">Kaup's arrowtooth eel</name>
    <dbReference type="NCBI Taxonomy" id="118154"/>
    <lineage>
        <taxon>Eukaryota</taxon>
        <taxon>Metazoa</taxon>
        <taxon>Chordata</taxon>
        <taxon>Craniata</taxon>
        <taxon>Vertebrata</taxon>
        <taxon>Euteleostomi</taxon>
        <taxon>Actinopterygii</taxon>
        <taxon>Neopterygii</taxon>
        <taxon>Teleostei</taxon>
        <taxon>Anguilliformes</taxon>
        <taxon>Synaphobranchidae</taxon>
        <taxon>Synaphobranchus</taxon>
    </lineage>
</organism>
<dbReference type="AlphaFoldDB" id="A0A9Q1J9D8"/>
<dbReference type="PANTHER" id="PTHR24185:SF1">
    <property type="entry name" value="CALCIUM-INDEPENDENT PHOSPHOLIPASE A2-GAMMA"/>
    <property type="match status" value="1"/>
</dbReference>
<feature type="active site" description="Proton acceptor" evidence="4">
    <location>
        <position position="653"/>
    </location>
</feature>
<dbReference type="OrthoDB" id="630895at2759"/>
<dbReference type="Proteomes" id="UP001152622">
    <property type="component" value="Chromosome 2"/>
</dbReference>
<dbReference type="CDD" id="cd07211">
    <property type="entry name" value="Pat_PNPLA8"/>
    <property type="match status" value="1"/>
</dbReference>
<dbReference type="Gene3D" id="3.40.1090.10">
    <property type="entry name" value="Cytosolic phospholipase A2 catalytic domain"/>
    <property type="match status" value="1"/>
</dbReference>
<dbReference type="GO" id="GO:0016042">
    <property type="term" value="P:lipid catabolic process"/>
    <property type="evidence" value="ECO:0007669"/>
    <property type="project" value="UniProtKB-UniRule"/>
</dbReference>
<evidence type="ECO:0000259" key="6">
    <source>
        <dbReference type="PROSITE" id="PS51635"/>
    </source>
</evidence>
<reference evidence="7" key="1">
    <citation type="journal article" date="2023" name="Science">
        <title>Genome structures resolve the early diversification of teleost fishes.</title>
        <authorList>
            <person name="Parey E."/>
            <person name="Louis A."/>
            <person name="Montfort J."/>
            <person name="Bouchez O."/>
            <person name="Roques C."/>
            <person name="Iampietro C."/>
            <person name="Lluch J."/>
            <person name="Castinel A."/>
            <person name="Donnadieu C."/>
            <person name="Desvignes T."/>
            <person name="Floi Bucao C."/>
            <person name="Jouanno E."/>
            <person name="Wen M."/>
            <person name="Mejri S."/>
            <person name="Dirks R."/>
            <person name="Jansen H."/>
            <person name="Henkel C."/>
            <person name="Chen W.J."/>
            <person name="Zahm M."/>
            <person name="Cabau C."/>
            <person name="Klopp C."/>
            <person name="Thompson A.W."/>
            <person name="Robinson-Rechavi M."/>
            <person name="Braasch I."/>
            <person name="Lecointre G."/>
            <person name="Bobe J."/>
            <person name="Postlethwait J.H."/>
            <person name="Berthelot C."/>
            <person name="Roest Crollius H."/>
            <person name="Guiguen Y."/>
        </authorList>
    </citation>
    <scope>NUCLEOTIDE SEQUENCE</scope>
    <source>
        <strain evidence="7">WJC10195</strain>
    </source>
</reference>
<feature type="compositionally biased region" description="Basic and acidic residues" evidence="5">
    <location>
        <begin position="174"/>
        <end position="183"/>
    </location>
</feature>
<feature type="region of interest" description="Disordered" evidence="5">
    <location>
        <begin position="133"/>
        <end position="198"/>
    </location>
</feature>
<evidence type="ECO:0000313" key="7">
    <source>
        <dbReference type="EMBL" id="KAJ8374117.1"/>
    </source>
</evidence>
<evidence type="ECO:0000256" key="5">
    <source>
        <dbReference type="SAM" id="MobiDB-lite"/>
    </source>
</evidence>
<proteinExistence type="predicted"/>
<dbReference type="EMBL" id="JAINUF010000002">
    <property type="protein sequence ID" value="KAJ8374117.1"/>
    <property type="molecule type" value="Genomic_DNA"/>
</dbReference>
<name>A0A9Q1J9D8_SYNKA</name>
<dbReference type="InterPro" id="IPR002641">
    <property type="entry name" value="PNPLA_dom"/>
</dbReference>
<keyword evidence="1 4" id="KW-0378">Hydrolase</keyword>
<feature type="domain" description="PNPLA" evidence="6">
    <location>
        <begin position="471"/>
        <end position="666"/>
    </location>
</feature>
<evidence type="ECO:0000256" key="2">
    <source>
        <dbReference type="ARBA" id="ARBA00022963"/>
    </source>
</evidence>
<feature type="compositionally biased region" description="Low complexity" evidence="5">
    <location>
        <begin position="139"/>
        <end position="158"/>
    </location>
</feature>
<dbReference type="PANTHER" id="PTHR24185">
    <property type="entry name" value="CALCIUM-INDEPENDENT PHOSPHOLIPASE A2-GAMMA"/>
    <property type="match status" value="1"/>
</dbReference>
<evidence type="ECO:0000313" key="8">
    <source>
        <dbReference type="Proteomes" id="UP001152622"/>
    </source>
</evidence>
<feature type="compositionally biased region" description="Basic and acidic residues" evidence="5">
    <location>
        <begin position="355"/>
        <end position="368"/>
    </location>
</feature>
<feature type="short sequence motif" description="DGA/G" evidence="4">
    <location>
        <begin position="653"/>
        <end position="655"/>
    </location>
</feature>
<feature type="short sequence motif" description="GXGXXG" evidence="4">
    <location>
        <begin position="475"/>
        <end position="480"/>
    </location>
</feature>
<sequence>MTVRWVLDTYTFTLSWLGNLWQAQGQRLVWSQLTAVHCLPSRLHIRRHLSHKAGCLSWKQIQSTKRRVLKGWLRHRLGLCTSSAHASVSSPDGSSSLSYRMSRIRSTLDSVSKAVSGTHSDLLSKIARLKPGAVGRGETGLAPGAAAEGPSAEAPLPAVAGLPQAEEGPWPAETDARDNERSADPPAQQGAGASETVATVTKQTSDLFHPSYFAVNLGETYSYLAHHVNAYFGMATKTDEKRPEDNEGVAKPPAPDGGKPGDGPDDRVLVPSPVSDEAVPESATPPDPSSAIPVPPTSPKKGIGQYLPKPSPSVQAFVGSYIAPLVPKFRSDPKSIASVKDKPPPAEEAPAKLTESAESKEQRAAEDRAKRLLQQREKIIARVSVDNRTRALVQALHRASEVKLYIKRVEDLSYHLLEFPETRGVAIKEKVIPCLLRLRQAGDPTLQAAVREALVLVGYTDPVKGRGIRVLSIDGGGTRGLVALQTLRRLEDLTGKPIYQLFDYICGVSTGAILAFMLGAFQIPLNECEELYRKLGSDVFKQNVIVGTVKMGWSHAFYDSEAWENILKERLGSDLMIETARNARCPKVAAVSTLVNRGTPLKAYVFRNYNLQPGVRSHYLGGCQHKLWQAIRASSAAPGYFQEFVLGNDLHQDGGLLINNPTALAVHECKCLWPNTPLQCVVSLGTGRFESPAKNSTAYTSLKAKLTNVISSATDTEEVHTMLDALLPPDTYFRFNPYMNEDIPLDESRRERLNLLQTEGARYLERNEEKLRKAATVLLQEKTSIQRLAEWLRLKADMYDGLPFSKL</sequence>
<feature type="compositionally biased region" description="Basic and acidic residues" evidence="5">
    <location>
        <begin position="334"/>
        <end position="345"/>
    </location>
</feature>
<feature type="compositionally biased region" description="Pro residues" evidence="5">
    <location>
        <begin position="283"/>
        <end position="298"/>
    </location>
</feature>
<dbReference type="InterPro" id="IPR045217">
    <property type="entry name" value="PNPLA8-like"/>
</dbReference>
<dbReference type="GO" id="GO:0047499">
    <property type="term" value="F:calcium-independent phospholipase A2 activity"/>
    <property type="evidence" value="ECO:0007669"/>
    <property type="project" value="TreeGrafter"/>
</dbReference>
<dbReference type="InterPro" id="IPR016035">
    <property type="entry name" value="Acyl_Trfase/lysoPLipase"/>
</dbReference>
<evidence type="ECO:0000256" key="4">
    <source>
        <dbReference type="PROSITE-ProRule" id="PRU01161"/>
    </source>
</evidence>
<dbReference type="GO" id="GO:0016020">
    <property type="term" value="C:membrane"/>
    <property type="evidence" value="ECO:0007669"/>
    <property type="project" value="TreeGrafter"/>
</dbReference>
<gene>
    <name evidence="7" type="ORF">SKAU_G00046970</name>
</gene>
<feature type="active site" description="Nucleophile" evidence="4">
    <location>
        <position position="509"/>
    </location>
</feature>
<feature type="region of interest" description="Disordered" evidence="5">
    <location>
        <begin position="334"/>
        <end position="368"/>
    </location>
</feature>
<keyword evidence="3 4" id="KW-0443">Lipid metabolism</keyword>
<dbReference type="SUPFAM" id="SSF52151">
    <property type="entry name" value="FabD/lysophospholipase-like"/>
    <property type="match status" value="1"/>
</dbReference>
<keyword evidence="8" id="KW-1185">Reference proteome</keyword>
<dbReference type="GO" id="GO:0019369">
    <property type="term" value="P:arachidonate metabolic process"/>
    <property type="evidence" value="ECO:0007669"/>
    <property type="project" value="TreeGrafter"/>
</dbReference>
<accession>A0A9Q1J9D8</accession>